<keyword evidence="10" id="KW-1185">Reference proteome</keyword>
<evidence type="ECO:0000256" key="1">
    <source>
        <dbReference type="ARBA" id="ARBA00004651"/>
    </source>
</evidence>
<keyword evidence="3 7" id="KW-0812">Transmembrane</keyword>
<keyword evidence="5 7" id="KW-0472">Membrane</keyword>
<evidence type="ECO:0000256" key="6">
    <source>
        <dbReference type="ARBA" id="ARBA00038076"/>
    </source>
</evidence>
<dbReference type="STRING" id="1120996.SAMN02746066_02876"/>
<feature type="transmembrane region" description="Helical" evidence="7">
    <location>
        <begin position="790"/>
        <end position="816"/>
    </location>
</feature>
<dbReference type="Proteomes" id="UP000184038">
    <property type="component" value="Unassembled WGS sequence"/>
</dbReference>
<organism evidence="9 10">
    <name type="scientific">Anaerosporobacter mobilis DSM 15930</name>
    <dbReference type="NCBI Taxonomy" id="1120996"/>
    <lineage>
        <taxon>Bacteria</taxon>
        <taxon>Bacillati</taxon>
        <taxon>Bacillota</taxon>
        <taxon>Clostridia</taxon>
        <taxon>Lachnospirales</taxon>
        <taxon>Lachnospiraceae</taxon>
        <taxon>Anaerosporobacter</taxon>
    </lineage>
</organism>
<feature type="transmembrane region" description="Helical" evidence="7">
    <location>
        <begin position="327"/>
        <end position="346"/>
    </location>
</feature>
<evidence type="ECO:0000256" key="5">
    <source>
        <dbReference type="ARBA" id="ARBA00023136"/>
    </source>
</evidence>
<dbReference type="OrthoDB" id="1694171at2"/>
<feature type="domain" description="ABC3 transporter permease C-terminal" evidence="8">
    <location>
        <begin position="280"/>
        <end position="398"/>
    </location>
</feature>
<evidence type="ECO:0000256" key="7">
    <source>
        <dbReference type="SAM" id="Phobius"/>
    </source>
</evidence>
<name>A0A1M7KPW8_9FIRM</name>
<dbReference type="Pfam" id="PF02687">
    <property type="entry name" value="FtsX"/>
    <property type="match status" value="2"/>
</dbReference>
<feature type="transmembrane region" description="Helical" evidence="7">
    <location>
        <begin position="272"/>
        <end position="295"/>
    </location>
</feature>
<dbReference type="InterPro" id="IPR003838">
    <property type="entry name" value="ABC3_permease_C"/>
</dbReference>
<evidence type="ECO:0000313" key="10">
    <source>
        <dbReference type="Proteomes" id="UP000184038"/>
    </source>
</evidence>
<dbReference type="InterPro" id="IPR050250">
    <property type="entry name" value="Macrolide_Exporter_MacB"/>
</dbReference>
<feature type="transmembrane region" description="Helical" evidence="7">
    <location>
        <begin position="444"/>
        <end position="462"/>
    </location>
</feature>
<feature type="transmembrane region" description="Helical" evidence="7">
    <location>
        <begin position="366"/>
        <end position="386"/>
    </location>
</feature>
<dbReference type="PANTHER" id="PTHR30572">
    <property type="entry name" value="MEMBRANE COMPONENT OF TRANSPORTER-RELATED"/>
    <property type="match status" value="1"/>
</dbReference>
<dbReference type="AlphaFoldDB" id="A0A1M7KPW8"/>
<feature type="transmembrane region" description="Helical" evidence="7">
    <location>
        <begin position="26"/>
        <end position="51"/>
    </location>
</feature>
<sequence length="867" mass="98272">MYKVRNQKVVRRLSFRSFTASRTRNMVAILAIALTTILFTTLFTVIISLNYTSQQQTMRMVGGYSHGGFKYLTFEQVEQLSKHPLVKEFGYSVMLAMPDKEPFTKRQVEMRYGTDTAAKMYFCNPTTGRMPREKKEIAMDTAVLDLLGVPYKVGEEITLPYTFEGKAVVDTFTLSGYWESDPVARASEVWLSKEYVLEKLDGYNPSLDNNMFGTWSLDIMFANSKHIEKSLQTIAQDNGYTIDDSSTDNFLDYGVNWAYTSTHYENGEQMKMTIALIAGLGFIIFVGYLIIYNIFGISVMNDMHFYGLLKTIGTTKRQIKRIIRYQGLMLSVIGIPIGLCFGYVLGNSFVKIMVSSLSNKTTYVTFNSWIFIGSSFFALLTVMISCSKPGKMAAKVSPIEAVRYSEGNQNSNKRMKKEKKGKHGARIYRMAIANVRRNKGKTTLVIVSLTLSLVLFNTIFSFTKGFSMDRLLDRFVISDYLLGSAKYFQANLRSDDDGVSESFIEEVESKGYTTRSGRIYQSNGIAQARFTQDELVEYCARWGGSEYVEYIKSLFASGDNEMFWYIDIYGLDDYPLEKMTLVEGDVSKIEDSDTKGIIQIVGEDDYGNPETETIIKNVGEKLIIHYVDELEYDADNNLIEKRSHDVEYTIVATMMMPNAMSTRSYGSPQFALPSNSYLKDAGNSTTMAYMLDIDDTKIKEMEEFISSYTKNVEKDMDYESKKYMEDEFSNYKNMFLLVGGGVTVVITIIGILNFVNTMITSIQTRKREFAVLQSIGMTGKQLRMMVMIEGLFYTGAALIVACIIGSIVNVVVLQSFESMLWFYQYEYSIVAIVALAPVFILLGVGLPAIVYKSMVRKSLVERMRTTD</sequence>
<dbReference type="RefSeq" id="WP_073288886.1">
    <property type="nucleotide sequence ID" value="NZ_FRCP01000014.1"/>
</dbReference>
<evidence type="ECO:0000256" key="3">
    <source>
        <dbReference type="ARBA" id="ARBA00022692"/>
    </source>
</evidence>
<evidence type="ECO:0000259" key="8">
    <source>
        <dbReference type="Pfam" id="PF02687"/>
    </source>
</evidence>
<evidence type="ECO:0000256" key="4">
    <source>
        <dbReference type="ARBA" id="ARBA00022989"/>
    </source>
</evidence>
<dbReference type="PANTHER" id="PTHR30572:SF4">
    <property type="entry name" value="ABC TRANSPORTER PERMEASE YTRF"/>
    <property type="match status" value="1"/>
</dbReference>
<reference evidence="9 10" key="1">
    <citation type="submission" date="2016-11" db="EMBL/GenBank/DDBJ databases">
        <authorList>
            <person name="Jaros S."/>
            <person name="Januszkiewicz K."/>
            <person name="Wedrychowicz H."/>
        </authorList>
    </citation>
    <scope>NUCLEOTIDE SEQUENCE [LARGE SCALE GENOMIC DNA]</scope>
    <source>
        <strain evidence="9 10">DSM 15930</strain>
    </source>
</reference>
<keyword evidence="2" id="KW-1003">Cell membrane</keyword>
<feature type="transmembrane region" description="Helical" evidence="7">
    <location>
        <begin position="734"/>
        <end position="755"/>
    </location>
</feature>
<dbReference type="EMBL" id="FRCP01000014">
    <property type="protein sequence ID" value="SHM67498.1"/>
    <property type="molecule type" value="Genomic_DNA"/>
</dbReference>
<feature type="transmembrane region" description="Helical" evidence="7">
    <location>
        <begin position="828"/>
        <end position="851"/>
    </location>
</feature>
<proteinExistence type="inferred from homology"/>
<evidence type="ECO:0000313" key="9">
    <source>
        <dbReference type="EMBL" id="SHM67498.1"/>
    </source>
</evidence>
<gene>
    <name evidence="9" type="ORF">SAMN02746066_02876</name>
</gene>
<feature type="domain" description="ABC3 transporter permease C-terminal" evidence="8">
    <location>
        <begin position="742"/>
        <end position="855"/>
    </location>
</feature>
<accession>A0A1M7KPW8</accession>
<keyword evidence="4 7" id="KW-1133">Transmembrane helix</keyword>
<protein>
    <submittedName>
        <fullName evidence="9">Putative ABC transport system permease protein</fullName>
    </submittedName>
</protein>
<evidence type="ECO:0000256" key="2">
    <source>
        <dbReference type="ARBA" id="ARBA00022475"/>
    </source>
</evidence>
<comment type="similarity">
    <text evidence="6">Belongs to the ABC-4 integral membrane protein family.</text>
</comment>
<dbReference type="GO" id="GO:0005886">
    <property type="term" value="C:plasma membrane"/>
    <property type="evidence" value="ECO:0007669"/>
    <property type="project" value="UniProtKB-SubCell"/>
</dbReference>
<comment type="subcellular location">
    <subcellularLocation>
        <location evidence="1">Cell membrane</location>
        <topology evidence="1">Multi-pass membrane protein</topology>
    </subcellularLocation>
</comment>
<dbReference type="GO" id="GO:0022857">
    <property type="term" value="F:transmembrane transporter activity"/>
    <property type="evidence" value="ECO:0007669"/>
    <property type="project" value="TreeGrafter"/>
</dbReference>